<accession>J4GFY5</accession>
<dbReference type="InterPro" id="IPR002625">
    <property type="entry name" value="Smr_dom"/>
</dbReference>
<organism evidence="3 4">
    <name type="scientific">Fibroporia radiculosa</name>
    <dbReference type="NCBI Taxonomy" id="599839"/>
    <lineage>
        <taxon>Eukaryota</taxon>
        <taxon>Fungi</taxon>
        <taxon>Dikarya</taxon>
        <taxon>Basidiomycota</taxon>
        <taxon>Agaricomycotina</taxon>
        <taxon>Agaricomycetes</taxon>
        <taxon>Polyporales</taxon>
        <taxon>Fibroporiaceae</taxon>
        <taxon>Fibroporia</taxon>
    </lineage>
</organism>
<dbReference type="OrthoDB" id="3231855at2759"/>
<dbReference type="EMBL" id="HE797202">
    <property type="protein sequence ID" value="CCM05698.1"/>
    <property type="molecule type" value="Genomic_DNA"/>
</dbReference>
<feature type="compositionally biased region" description="Pro residues" evidence="1">
    <location>
        <begin position="18"/>
        <end position="28"/>
    </location>
</feature>
<gene>
    <name evidence="3" type="ORF">FIBRA_07930</name>
</gene>
<feature type="compositionally biased region" description="Pro residues" evidence="1">
    <location>
        <begin position="300"/>
        <end position="314"/>
    </location>
</feature>
<feature type="domain" description="Smr" evidence="2">
    <location>
        <begin position="164"/>
        <end position="240"/>
    </location>
</feature>
<dbReference type="GeneID" id="24100609"/>
<sequence length="476" mass="52742">MGFSDLFQAIYSFFCGPSEPPTQPPQGQTPPRVSRPHQQRPVQERPPRPVQRPPQAPRSAPPHRPYLPSPPETPPTARTHQDVKQQNQQNEHYRSLRARASEEGAKMGECFEESHAAYARRDGALAKELSVKGRAHQREMERLNAQASEWIFTENNKGSMPGEVDLHGLFVKEAITFTERTIEQARRRGDSKIHFIVGKGLHSPNGVAKLKPAIEELMQKQGLIAELDSQNGGVLIVNLDGQPTGQGAIIRSEDITRRLANKNSHDIGKHTLTLVPVPSRTQLAALPGPQARLKQLQPVPVPRPRAAHPPPNIPPLSERDPGPDYDLVRIYHPDSPVSRAVPPETAHSRFQAISAAYAVLSGKRHHAAEAGAADASSEGLRPDYHGLSTAMWRAKQRRRAELDVGLDDRWKDAAMLGAIALSIGAFVWQTYSARRQVMSEAAERHQWSTSRQHSRKPSSRPDDNALLAETTSDTKE</sequence>
<dbReference type="Pfam" id="PF08590">
    <property type="entry name" value="DUF1771"/>
    <property type="match status" value="1"/>
</dbReference>
<name>J4GFY5_9APHY</name>
<dbReference type="SMART" id="SM00463">
    <property type="entry name" value="SMR"/>
    <property type="match status" value="1"/>
</dbReference>
<evidence type="ECO:0000313" key="4">
    <source>
        <dbReference type="Proteomes" id="UP000006352"/>
    </source>
</evidence>
<dbReference type="STRING" id="599839.J4GFY5"/>
<dbReference type="InterPro" id="IPR001623">
    <property type="entry name" value="DnaJ_domain"/>
</dbReference>
<dbReference type="Pfam" id="PF01713">
    <property type="entry name" value="Smr"/>
    <property type="match status" value="1"/>
</dbReference>
<feature type="region of interest" description="Disordered" evidence="1">
    <location>
        <begin position="439"/>
        <end position="476"/>
    </location>
</feature>
<evidence type="ECO:0000259" key="2">
    <source>
        <dbReference type="PROSITE" id="PS50828"/>
    </source>
</evidence>
<dbReference type="HOGENOM" id="CLU_573681_0_0_1"/>
<dbReference type="Gene3D" id="3.30.1370.110">
    <property type="match status" value="1"/>
</dbReference>
<feature type="region of interest" description="Disordered" evidence="1">
    <location>
        <begin position="13"/>
        <end position="93"/>
    </location>
</feature>
<dbReference type="PANTHER" id="PTHR47417:SF1">
    <property type="entry name" value="SMR DOMAIN-CONTAINING PROTEIN YPL199C"/>
    <property type="match status" value="1"/>
</dbReference>
<dbReference type="Proteomes" id="UP000006352">
    <property type="component" value="Unassembled WGS sequence"/>
</dbReference>
<evidence type="ECO:0000256" key="1">
    <source>
        <dbReference type="SAM" id="MobiDB-lite"/>
    </source>
</evidence>
<dbReference type="PROSITE" id="PS50828">
    <property type="entry name" value="SMR"/>
    <property type="match status" value="1"/>
</dbReference>
<protein>
    <recommendedName>
        <fullName evidence="2">Smr domain-containing protein</fullName>
    </recommendedName>
</protein>
<feature type="compositionally biased region" description="Pro residues" evidence="1">
    <location>
        <begin position="48"/>
        <end position="74"/>
    </location>
</feature>
<dbReference type="CDD" id="cd06257">
    <property type="entry name" value="DnaJ"/>
    <property type="match status" value="1"/>
</dbReference>
<dbReference type="InterPro" id="IPR053020">
    <property type="entry name" value="Smr_domain_protein"/>
</dbReference>
<proteinExistence type="predicted"/>
<dbReference type="InterPro" id="IPR036063">
    <property type="entry name" value="Smr_dom_sf"/>
</dbReference>
<dbReference type="PANTHER" id="PTHR47417">
    <property type="entry name" value="SMR DOMAIN-CONTAINING PROTEIN YPL199C"/>
    <property type="match status" value="1"/>
</dbReference>
<keyword evidence="4" id="KW-1185">Reference proteome</keyword>
<dbReference type="AlphaFoldDB" id="J4GFY5"/>
<reference evidence="3 4" key="1">
    <citation type="journal article" date="2012" name="Appl. Environ. Microbiol.">
        <title>Short-read sequencing for genomic analysis of the brown rot fungus Fibroporia radiculosa.</title>
        <authorList>
            <person name="Tang J.D."/>
            <person name="Perkins A.D."/>
            <person name="Sonstegard T.S."/>
            <person name="Schroeder S.G."/>
            <person name="Burgess S.C."/>
            <person name="Diehl S.V."/>
        </authorList>
    </citation>
    <scope>NUCLEOTIDE SEQUENCE [LARGE SCALE GENOMIC DNA]</scope>
    <source>
        <strain evidence="3 4">TFFH 294</strain>
    </source>
</reference>
<dbReference type="InParanoid" id="J4GFY5"/>
<dbReference type="SUPFAM" id="SSF160443">
    <property type="entry name" value="SMR domain-like"/>
    <property type="match status" value="1"/>
</dbReference>
<evidence type="ECO:0000313" key="3">
    <source>
        <dbReference type="EMBL" id="CCM05698.1"/>
    </source>
</evidence>
<dbReference type="RefSeq" id="XP_012184981.1">
    <property type="nucleotide sequence ID" value="XM_012329591.1"/>
</dbReference>
<dbReference type="InterPro" id="IPR013899">
    <property type="entry name" value="DUF1771"/>
</dbReference>
<dbReference type="SMART" id="SM01162">
    <property type="entry name" value="DUF1771"/>
    <property type="match status" value="1"/>
</dbReference>
<feature type="region of interest" description="Disordered" evidence="1">
    <location>
        <begin position="300"/>
        <end position="320"/>
    </location>
</feature>